<dbReference type="InterPro" id="IPR014710">
    <property type="entry name" value="RmlC-like_jellyroll"/>
</dbReference>
<accession>A0ABW5TM46</accession>
<keyword evidence="1" id="KW-0808">Transferase</keyword>
<dbReference type="SUPFAM" id="SSF51182">
    <property type="entry name" value="RmlC-like cupins"/>
    <property type="match status" value="1"/>
</dbReference>
<dbReference type="InterPro" id="IPR011051">
    <property type="entry name" value="RmlC_Cupin_sf"/>
</dbReference>
<evidence type="ECO:0000313" key="2">
    <source>
        <dbReference type="Proteomes" id="UP001597427"/>
    </source>
</evidence>
<evidence type="ECO:0000313" key="1">
    <source>
        <dbReference type="EMBL" id="MFD2729171.1"/>
    </source>
</evidence>
<name>A0ABW5TM46_9ENTE</name>
<keyword evidence="1" id="KW-0418">Kinase</keyword>
<reference evidence="2" key="1">
    <citation type="journal article" date="2019" name="Int. J. Syst. Evol. Microbiol.">
        <title>The Global Catalogue of Microorganisms (GCM) 10K type strain sequencing project: providing services to taxonomists for standard genome sequencing and annotation.</title>
        <authorList>
            <consortium name="The Broad Institute Genomics Platform"/>
            <consortium name="The Broad Institute Genome Sequencing Center for Infectious Disease"/>
            <person name="Wu L."/>
            <person name="Ma J."/>
        </authorList>
    </citation>
    <scope>NUCLEOTIDE SEQUENCE [LARGE SCALE GENOMIC DNA]</scope>
    <source>
        <strain evidence="2">TISTR 932</strain>
    </source>
</reference>
<organism evidence="1 2">
    <name type="scientific">Enterococcus camelliae</name>
    <dbReference type="NCBI Taxonomy" id="453959"/>
    <lineage>
        <taxon>Bacteria</taxon>
        <taxon>Bacillati</taxon>
        <taxon>Bacillota</taxon>
        <taxon>Bacilli</taxon>
        <taxon>Lactobacillales</taxon>
        <taxon>Enterococcaceae</taxon>
        <taxon>Enterococcus</taxon>
    </lineage>
</organism>
<dbReference type="EMBL" id="JBHUMO010000044">
    <property type="protein sequence ID" value="MFD2729171.1"/>
    <property type="molecule type" value="Genomic_DNA"/>
</dbReference>
<dbReference type="GO" id="GO:0016301">
    <property type="term" value="F:kinase activity"/>
    <property type="evidence" value="ECO:0007669"/>
    <property type="project" value="UniProtKB-KW"/>
</dbReference>
<comment type="caution">
    <text evidence="1">The sequence shown here is derived from an EMBL/GenBank/DDBJ whole genome shotgun (WGS) entry which is preliminary data.</text>
</comment>
<dbReference type="Proteomes" id="UP001597427">
    <property type="component" value="Unassembled WGS sequence"/>
</dbReference>
<sequence length="109" mass="12072">MKFNLTELVQFSPEQIASRSLTKNLAVTTPITLFAFSAGESISSEKSDLVKVILVLEGALTVQYANQLSEVATHNHLLVIPPLSVHQFSAEKNCRFLQIEIPTSKPKNY</sequence>
<proteinExistence type="predicted"/>
<protein>
    <submittedName>
        <fullName evidence="1">Acetate kinase</fullName>
    </submittedName>
</protein>
<gene>
    <name evidence="1" type="ORF">ACFSR0_07020</name>
</gene>
<dbReference type="RefSeq" id="WP_379981281.1">
    <property type="nucleotide sequence ID" value="NZ_JBHUMO010000044.1"/>
</dbReference>
<keyword evidence="2" id="KW-1185">Reference proteome</keyword>
<dbReference type="Gene3D" id="2.60.120.10">
    <property type="entry name" value="Jelly Rolls"/>
    <property type="match status" value="1"/>
</dbReference>